<keyword evidence="4" id="KW-1185">Reference proteome</keyword>
<dbReference type="SMART" id="SM00646">
    <property type="entry name" value="Ami_3"/>
    <property type="match status" value="1"/>
</dbReference>
<dbReference type="InterPro" id="IPR014234">
    <property type="entry name" value="Spore_CwlD"/>
</dbReference>
<dbReference type="GO" id="GO:0030288">
    <property type="term" value="C:outer membrane-bounded periplasmic space"/>
    <property type="evidence" value="ECO:0007669"/>
    <property type="project" value="TreeGrafter"/>
</dbReference>
<dbReference type="SUPFAM" id="SSF53187">
    <property type="entry name" value="Zn-dependent exopeptidases"/>
    <property type="match status" value="1"/>
</dbReference>
<dbReference type="PANTHER" id="PTHR30404:SF0">
    <property type="entry name" value="N-ACETYLMURAMOYL-L-ALANINE AMIDASE AMIC"/>
    <property type="match status" value="1"/>
</dbReference>
<dbReference type="GO" id="GO:0008745">
    <property type="term" value="F:N-acetylmuramoyl-L-alanine amidase activity"/>
    <property type="evidence" value="ECO:0007669"/>
    <property type="project" value="UniProtKB-EC"/>
</dbReference>
<sequence>MIISLSFIAILLLTMTPVSQWLWEKQNQDTWTMPFSGKFIILDPGHGGVDGGAVSRAGLVEKEVTLKIAQYLRDYLQEAGAYVVMTREEDKDLADPDTKRISRRKAEDLMKRVRLIKQKNADALITIHLNAFPSSRYHGAQTFYNPKHEENKKLAELIQSELIENLENTDRIAKQKSDIYILKSSDVPTVLVEAGFLSNPDEAALLATDGYQKKVAASIYTGLIKYYTGEEPTEK</sequence>
<dbReference type="PANTHER" id="PTHR30404">
    <property type="entry name" value="N-ACETYLMURAMOYL-L-ALANINE AMIDASE"/>
    <property type="match status" value="1"/>
</dbReference>
<gene>
    <name evidence="3" type="primary">cwlD</name>
    <name evidence="3" type="ORF">IC620_08150</name>
</gene>
<dbReference type="NCBIfam" id="TIGR02883">
    <property type="entry name" value="spore_cwlD"/>
    <property type="match status" value="1"/>
</dbReference>
<dbReference type="EMBL" id="JACXAH010000010">
    <property type="protein sequence ID" value="MBD1372326.1"/>
    <property type="molecule type" value="Genomic_DNA"/>
</dbReference>
<dbReference type="InterPro" id="IPR002508">
    <property type="entry name" value="MurNAc-LAA_cat"/>
</dbReference>
<dbReference type="Pfam" id="PF01520">
    <property type="entry name" value="Amidase_3"/>
    <property type="match status" value="1"/>
</dbReference>
<proteinExistence type="predicted"/>
<feature type="domain" description="MurNAc-LAA" evidence="2">
    <location>
        <begin position="113"/>
        <end position="224"/>
    </location>
</feature>
<dbReference type="AlphaFoldDB" id="A0A926N6L0"/>
<organism evidence="3 4">
    <name type="scientific">Polycladospora coralii</name>
    <dbReference type="NCBI Taxonomy" id="2771432"/>
    <lineage>
        <taxon>Bacteria</taxon>
        <taxon>Bacillati</taxon>
        <taxon>Bacillota</taxon>
        <taxon>Bacilli</taxon>
        <taxon>Bacillales</taxon>
        <taxon>Thermoactinomycetaceae</taxon>
        <taxon>Polycladospora</taxon>
    </lineage>
</organism>
<dbReference type="InterPro" id="IPR050695">
    <property type="entry name" value="N-acetylmuramoyl_amidase_3"/>
</dbReference>
<comment type="caution">
    <text evidence="3">The sequence shown here is derived from an EMBL/GenBank/DDBJ whole genome shotgun (WGS) entry which is preliminary data.</text>
</comment>
<protein>
    <submittedName>
        <fullName evidence="3">N-acetylmuramoyl-L-alanine amidase CwlD</fullName>
        <ecNumber evidence="3">3.5.1.28</ecNumber>
    </submittedName>
</protein>
<name>A0A926N6L0_9BACL</name>
<dbReference type="Gene3D" id="3.40.630.40">
    <property type="entry name" value="Zn-dependent exopeptidases"/>
    <property type="match status" value="1"/>
</dbReference>
<evidence type="ECO:0000256" key="1">
    <source>
        <dbReference type="ARBA" id="ARBA00022801"/>
    </source>
</evidence>
<dbReference type="EC" id="3.5.1.28" evidence="3"/>
<dbReference type="Proteomes" id="UP000661691">
    <property type="component" value="Unassembled WGS sequence"/>
</dbReference>
<dbReference type="CDD" id="cd02696">
    <property type="entry name" value="MurNAc-LAA"/>
    <property type="match status" value="1"/>
</dbReference>
<dbReference type="GO" id="GO:0009253">
    <property type="term" value="P:peptidoglycan catabolic process"/>
    <property type="evidence" value="ECO:0007669"/>
    <property type="project" value="InterPro"/>
</dbReference>
<evidence type="ECO:0000313" key="4">
    <source>
        <dbReference type="Proteomes" id="UP000661691"/>
    </source>
</evidence>
<evidence type="ECO:0000313" key="3">
    <source>
        <dbReference type="EMBL" id="MBD1372326.1"/>
    </source>
</evidence>
<keyword evidence="1 3" id="KW-0378">Hydrolase</keyword>
<accession>A0A926N6L0</accession>
<reference evidence="3" key="1">
    <citation type="submission" date="2020-09" db="EMBL/GenBank/DDBJ databases">
        <title>A novel bacterium of genus Hazenella, isolated from South China Sea.</title>
        <authorList>
            <person name="Huang H."/>
            <person name="Mo K."/>
            <person name="Hu Y."/>
        </authorList>
    </citation>
    <scope>NUCLEOTIDE SEQUENCE</scope>
    <source>
        <strain evidence="3">IB182357</strain>
    </source>
</reference>
<evidence type="ECO:0000259" key="2">
    <source>
        <dbReference type="SMART" id="SM00646"/>
    </source>
</evidence>